<organism evidence="13 14">
    <name type="scientific">Tetranychus urticae</name>
    <name type="common">Two-spotted spider mite</name>
    <dbReference type="NCBI Taxonomy" id="32264"/>
    <lineage>
        <taxon>Eukaryota</taxon>
        <taxon>Metazoa</taxon>
        <taxon>Ecdysozoa</taxon>
        <taxon>Arthropoda</taxon>
        <taxon>Chelicerata</taxon>
        <taxon>Arachnida</taxon>
        <taxon>Acari</taxon>
        <taxon>Acariformes</taxon>
        <taxon>Trombidiformes</taxon>
        <taxon>Prostigmata</taxon>
        <taxon>Eleutherengona</taxon>
        <taxon>Raphignathae</taxon>
        <taxon>Tetranychoidea</taxon>
        <taxon>Tetranychidae</taxon>
        <taxon>Tetranychus</taxon>
    </lineage>
</organism>
<keyword evidence="8" id="KW-0479">Metal-binding</keyword>
<evidence type="ECO:0000256" key="6">
    <source>
        <dbReference type="ARBA" id="ARBA00022801"/>
    </source>
</evidence>
<evidence type="ECO:0000259" key="12">
    <source>
        <dbReference type="PROSITE" id="PS50994"/>
    </source>
</evidence>
<dbReference type="Gene3D" id="3.30.420.10">
    <property type="entry name" value="Ribonuclease H-like superfamily/Ribonuclease H"/>
    <property type="match status" value="2"/>
</dbReference>
<dbReference type="InterPro" id="IPR036397">
    <property type="entry name" value="RNaseH_sf"/>
</dbReference>
<dbReference type="InterPro" id="IPR050951">
    <property type="entry name" value="Retrovirus_Pol_polyprotein"/>
</dbReference>
<reference evidence="14" key="1">
    <citation type="submission" date="2011-08" db="EMBL/GenBank/DDBJ databases">
        <authorList>
            <person name="Rombauts S."/>
        </authorList>
    </citation>
    <scope>NUCLEOTIDE SEQUENCE</scope>
    <source>
        <strain evidence="14">London</strain>
    </source>
</reference>
<reference evidence="13" key="2">
    <citation type="submission" date="2015-06" db="UniProtKB">
        <authorList>
            <consortium name="EnsemblMetazoa"/>
        </authorList>
    </citation>
    <scope>IDENTIFICATION</scope>
</reference>
<keyword evidence="5" id="KW-0255">Endonuclease</keyword>
<dbReference type="Gene3D" id="3.30.70.270">
    <property type="match status" value="2"/>
</dbReference>
<dbReference type="EnsemblMetazoa" id="tetur112g00020.1">
    <property type="protein sequence ID" value="tetur112g00020.1"/>
    <property type="gene ID" value="tetur112g00020"/>
</dbReference>
<dbReference type="Pfam" id="PF17917">
    <property type="entry name" value="RT_RNaseH"/>
    <property type="match status" value="1"/>
</dbReference>
<keyword evidence="14" id="KW-1185">Reference proteome</keyword>
<dbReference type="GO" id="GO:0008270">
    <property type="term" value="F:zinc ion binding"/>
    <property type="evidence" value="ECO:0007669"/>
    <property type="project" value="UniProtKB-KW"/>
</dbReference>
<feature type="compositionally biased region" description="Polar residues" evidence="9">
    <location>
        <begin position="1839"/>
        <end position="1855"/>
    </location>
</feature>
<dbReference type="HOGENOM" id="CLU_218872_0_0_1"/>
<evidence type="ECO:0000259" key="10">
    <source>
        <dbReference type="PROSITE" id="PS50158"/>
    </source>
</evidence>
<feature type="region of interest" description="Disordered" evidence="9">
    <location>
        <begin position="476"/>
        <end position="507"/>
    </location>
</feature>
<dbReference type="Pfam" id="PF00078">
    <property type="entry name" value="RVT_1"/>
    <property type="match status" value="1"/>
</dbReference>
<dbReference type="Gene3D" id="1.10.340.70">
    <property type="match status" value="1"/>
</dbReference>
<dbReference type="InterPro" id="IPR041373">
    <property type="entry name" value="RT_RNaseH"/>
</dbReference>
<evidence type="ECO:0000256" key="7">
    <source>
        <dbReference type="ARBA" id="ARBA00022918"/>
    </source>
</evidence>
<feature type="compositionally biased region" description="Polar residues" evidence="9">
    <location>
        <begin position="2177"/>
        <end position="2228"/>
    </location>
</feature>
<dbReference type="SUPFAM" id="SSF57756">
    <property type="entry name" value="Retrovirus zinc finger-like domains"/>
    <property type="match status" value="1"/>
</dbReference>
<feature type="domain" description="CCHC-type" evidence="10">
    <location>
        <begin position="466"/>
        <end position="482"/>
    </location>
</feature>
<evidence type="ECO:0000256" key="4">
    <source>
        <dbReference type="ARBA" id="ARBA00022722"/>
    </source>
</evidence>
<dbReference type="PANTHER" id="PTHR37984">
    <property type="entry name" value="PROTEIN CBG26694"/>
    <property type="match status" value="1"/>
</dbReference>
<dbReference type="Pfam" id="PF00665">
    <property type="entry name" value="rve"/>
    <property type="match status" value="1"/>
</dbReference>
<keyword evidence="4" id="KW-0540">Nuclease</keyword>
<feature type="region of interest" description="Disordered" evidence="9">
    <location>
        <begin position="1813"/>
        <end position="1909"/>
    </location>
</feature>
<feature type="region of interest" description="Disordered" evidence="9">
    <location>
        <begin position="3040"/>
        <end position="3090"/>
    </location>
</feature>
<evidence type="ECO:0000256" key="2">
    <source>
        <dbReference type="ARBA" id="ARBA00022679"/>
    </source>
</evidence>
<dbReference type="InterPro" id="IPR000477">
    <property type="entry name" value="RT_dom"/>
</dbReference>
<dbReference type="GO" id="GO:0003676">
    <property type="term" value="F:nucleic acid binding"/>
    <property type="evidence" value="ECO:0007669"/>
    <property type="project" value="InterPro"/>
</dbReference>
<dbReference type="SMART" id="SM00343">
    <property type="entry name" value="ZnF_C2HC"/>
    <property type="match status" value="1"/>
</dbReference>
<name>T1KG82_TETUR</name>
<dbReference type="Gene3D" id="3.10.10.10">
    <property type="entry name" value="HIV Type 1 Reverse Transcriptase, subunit A, domain 1"/>
    <property type="match status" value="1"/>
</dbReference>
<dbReference type="GO" id="GO:0016787">
    <property type="term" value="F:hydrolase activity"/>
    <property type="evidence" value="ECO:0007669"/>
    <property type="project" value="UniProtKB-KW"/>
</dbReference>
<dbReference type="InterPro" id="IPR012337">
    <property type="entry name" value="RNaseH-like_sf"/>
</dbReference>
<dbReference type="CDD" id="cd09274">
    <property type="entry name" value="RNase_HI_RT_Ty3"/>
    <property type="match status" value="1"/>
</dbReference>
<evidence type="ECO:0000256" key="9">
    <source>
        <dbReference type="SAM" id="MobiDB-lite"/>
    </source>
</evidence>
<evidence type="ECO:0000259" key="11">
    <source>
        <dbReference type="PROSITE" id="PS50878"/>
    </source>
</evidence>
<dbReference type="PROSITE" id="PS50158">
    <property type="entry name" value="ZF_CCHC"/>
    <property type="match status" value="1"/>
</dbReference>
<evidence type="ECO:0000256" key="3">
    <source>
        <dbReference type="ARBA" id="ARBA00022695"/>
    </source>
</evidence>
<dbReference type="SUPFAM" id="SSF56672">
    <property type="entry name" value="DNA/RNA polymerases"/>
    <property type="match status" value="1"/>
</dbReference>
<dbReference type="PROSITE" id="PS50878">
    <property type="entry name" value="RT_POL"/>
    <property type="match status" value="1"/>
</dbReference>
<feature type="domain" description="Reverse transcriptase" evidence="11">
    <location>
        <begin position="883"/>
        <end position="1062"/>
    </location>
</feature>
<dbReference type="Pfam" id="PF00098">
    <property type="entry name" value="zf-CCHC"/>
    <property type="match status" value="1"/>
</dbReference>
<dbReference type="InterPro" id="IPR001878">
    <property type="entry name" value="Znf_CCHC"/>
</dbReference>
<dbReference type="InterPro" id="IPR043128">
    <property type="entry name" value="Rev_trsase/Diguanyl_cyclase"/>
</dbReference>
<dbReference type="GO" id="GO:0015074">
    <property type="term" value="P:DNA integration"/>
    <property type="evidence" value="ECO:0007669"/>
    <property type="project" value="InterPro"/>
</dbReference>
<feature type="compositionally biased region" description="Basic residues" evidence="9">
    <location>
        <begin position="1881"/>
        <end position="1893"/>
    </location>
</feature>
<feature type="compositionally biased region" description="Low complexity" evidence="9">
    <location>
        <begin position="520"/>
        <end position="531"/>
    </location>
</feature>
<keyword evidence="8" id="KW-0863">Zinc-finger</keyword>
<dbReference type="GO" id="GO:0042575">
    <property type="term" value="C:DNA polymerase complex"/>
    <property type="evidence" value="ECO:0007669"/>
    <property type="project" value="UniProtKB-ARBA"/>
</dbReference>
<proteinExistence type="predicted"/>
<feature type="domain" description="Integrase catalytic" evidence="12">
    <location>
        <begin position="1483"/>
        <end position="1645"/>
    </location>
</feature>
<dbReference type="PROSITE" id="PS50994">
    <property type="entry name" value="INTEGRASE"/>
    <property type="match status" value="1"/>
</dbReference>
<feature type="region of interest" description="Disordered" evidence="9">
    <location>
        <begin position="2153"/>
        <end position="2233"/>
    </location>
</feature>
<dbReference type="InterPro" id="IPR041588">
    <property type="entry name" value="Integrase_H2C2"/>
</dbReference>
<dbReference type="PANTHER" id="PTHR37984:SF5">
    <property type="entry name" value="PROTEIN NYNRIN-LIKE"/>
    <property type="match status" value="1"/>
</dbReference>
<feature type="compositionally biased region" description="Acidic residues" evidence="9">
    <location>
        <begin position="3081"/>
        <end position="3090"/>
    </location>
</feature>
<dbReference type="Proteomes" id="UP000015104">
    <property type="component" value="Unassembled WGS sequence"/>
</dbReference>
<dbReference type="InterPro" id="IPR043502">
    <property type="entry name" value="DNA/RNA_pol_sf"/>
</dbReference>
<feature type="compositionally biased region" description="Basic and acidic residues" evidence="9">
    <location>
        <begin position="228"/>
        <end position="253"/>
    </location>
</feature>
<dbReference type="EMBL" id="CAEY01000050">
    <property type="status" value="NOT_ANNOTATED_CDS"/>
    <property type="molecule type" value="Genomic_DNA"/>
</dbReference>
<feature type="compositionally biased region" description="Basic and acidic residues" evidence="9">
    <location>
        <begin position="2153"/>
        <end position="2162"/>
    </location>
</feature>
<feature type="compositionally biased region" description="Basic and acidic residues" evidence="9">
    <location>
        <begin position="429"/>
        <end position="449"/>
    </location>
</feature>
<evidence type="ECO:0000313" key="14">
    <source>
        <dbReference type="Proteomes" id="UP000015104"/>
    </source>
</evidence>
<dbReference type="InterPro" id="IPR001584">
    <property type="entry name" value="Integrase_cat-core"/>
</dbReference>
<sequence length="3090" mass="354400">MNPNSTFQLATSAGLPMNSVPDIDYCYVLTESGIIPPPPPPPPARLKNLSIDTMKYQLKNWKIKFITNDEVIKRKFYDAVLTLFTLNNVPEATQEMMEQTEENHLYSVDQFPAWITELREEGVSEADIREIILKIGSEPKVMVMASDNYIKKMSIKTPAKRLIGSILSRWSAQRPNVKSVVKPNKRVSEIINESSKSRDTVFDEEPKAGTSRRNEDEEEEEEEDADDRDQSRDRHRDQSRDRDYDSDTRVFDDDEPRRISYGRVKPKLPKLPQYVTGTVDPWQWLQTIKRILSLERCHDDDKLYVLQKAMAYEFLPYAKKLDKQKHTSKSYIKALETKLRNPAVISQATAEFHQLKWNYDMHPEEFIRKLETMVIKVKGEPSPAEFIQDVLIRLPMEVKDTLIRTKSVHDIQELTASLVNEYNIELRKRGEKKESFRGDRRDTDKRDASRNTNSASFRSAGKPAFRCYNCGNLGHSSRECRQPRKSRTYENPTNATKQEGRNEGRFQPANLRMANVNQPSYGQNQQQQTSQAAKESTNFTSERKINGKLARAPSADYSFMMNEENGQRPVELITKIDESIKNFPTVRLTICQPDRTVIKTGDVLLDTGACTSCIDYTLSQRMKAYILTSNMAVRGIIADSIQAVEGAAYAILKHPKMKKSRIIKFQVMRNLEPMMLLGNRFADVFFAGMVNVGGRYQVNLREEVDSEWLNAELMFRFCTPEESIGLIDKPEVPTVNTVNDNSIERLPYSPWLVEEKPISQIIEMDEMDGANEESFADILSSREVDNIVPVFFQKVENNDLNLAERLWNRMDSNLNVDKRNELLSILMQFEQVFSKTKSDLGFVPWERWPITIDIGEANLGFQKPYPCTIEKRLEYRKIINELKANDIIEDSTSEGGSPAMLIGKPDGSFRLLNDLRAVNRLTKVIYHPMPRIDDCLEAIRGAKYFNMFDLYQGYFQIEIPPSERSKTAFVTPDGKYQYKRLPMGLACAPFEFQRLMNTVLNGLNYTECLGYFDDIPVIGKSWEELLTNTSLVLDRLRDWNLKIKTDKCSFGVTELVLLGHLVNGDGIRPDPGKVTALKRLPYPTTVRQLQSQLGCYNYFSRYIRNYSTLAAPLYRLVSKERKFKMLKQDHQALDELKNSLIETTLLVHFDPEMRRKITVDASDIAVGGILLQEDREQEVPKGFESMKDVPIEKVKHWKPLYFFSQKLAKHQTSYSVSEKECLAILIAIKKFKHYLDGEEFLIETDHHALCQLTKLKFKNQRLERWTIILSSFKFKVVYVRGDQHGPDCLSRYQSEWDHRKLLDPEAEYIEDLYFLTEEDFENDEVDQKICELEIYEAKTMESDLLKSFKTVIYYQAEENWNETLIAAQRNDDYINDIILTLINDPKSELNEKFLFLNNLLFHKPMIGHDSNRIVINDEVLKSLFKEEHESPIGGHFGTEKTYLQIARRFWMPNLYNKVKDLCNNCETCYLSKSSNVTYSEPSLKPIPETILDRLEMDAQGPITFKNGPSKVILVLIDTLSRFVYAQLYPNQNSKTVIKFLDEFFSIFGYPSVIQTDRGRNFLSGDVENHLKKFGIKHDVSNAYHPQSQGTVERVNRTIAERLRTSINGCEVINLNSSLESAVIAINSSIHKSHRFSPYFLVFGKSLMKPIDLQLNLSSEVNDTIENCRKIARDRLMKQQIYYQTRLESKTRRNPYKFADLCYLKNCAPSVGTTKKLVNKFDGPYFVLGTKHGSLLLLNPENMERFTGNMELTKPHVGDIPENLIELKNKLIAEKETPDDNSIENLNSSASNSSIYANDKSESLIAKYGSSRADNNLSEINDKSSDDLFNCDNESFEADQPNTQNDNQSESESSTIAEKDYVADLSQRSGQSTQNVQDVSKQKSKKKKRKKYKTANRSIMDNPIISGQDNGPVTRNKKVIPVYFLMEIEFQNLKRFKLCASKPLAILRAQSETQLTLEKHQSTPSIALSLLLSSIVSVNLFSSVQRHSLSVSKLHFNLVNSVEFNSCLKLINQFQNSSSVSKQLTYSVKSKNLIRLNQKSVESFVLNIDSGTLTSILTLTLDSSSFKKLIVIDFKSLLSELVKLFNFNHQDSGLIVEQLTLLWFKFCENLRILILIMPSSVASSASSSSTVASGTIISSPKLARRLARNLQRFQREAREEPEKNFPLVTLDDQDPDDSTWNPDNESKEANSGNNDSNLDANPGNGNENSGKGNLNDCPNNETPGNSNKATDGWGVWPTENAYSANNAEVNDVLNDKPYQREYRDPLPPKTAYGLTDFRRHYTDTSSYPPPGPNQGRAYCLFPAPKPAPESSLPEFAQVEFFKKADKNVDKDIEKSKTDKLWFESFIKEKLQFNVFDADLENLKFGTLRKGFAASHVIHPDLVRLKELVVCTLCEQVALIPKICGRCHKIYCLGCIRWLQAVPADMELSKIDHADEFLCIYQKCLLGIVTQGYPKIATVINPEVRKFFEEATFRCHRKFCEFIMIFSNVGQHLQSCKRGPVDFEFDKTLQLSFFSGPVRAELNKKPKNLYSLLPAHLKKQEPPKTLNQFWEKKALGIAFLSKTFKHDPTAISPLEIRAQANIKNYHWNNMARLKDPTEPIDEGEQFALAIGVPSVAPKPIPEVPEEQRRWPTIRSSTIPYYLLNESENWRRWAKYIAPSSPDSISTTSSIVMYSPDIDDPDSPFIKINPFDRLAPAEAEEVQDYLKENFPSCLNPTNTFKIPVSTKQSTIFHRERKRGFLAEAFGRRPEANVPAMLDEQLKVIETMSEKFEDKKLIFSISMFCVRINENGYMRPRPCWVLIMDGNFEVVYETFVRYREVDHIDSRFHGLRVIDLKYARNLHTVRDQVIKYLVCAKKIIGHGLINHLQNLGYSREEIRLLHPKLRDVNNFYSPFIEHPLNIHAIAFLWFTGYTLPAFPHSPAVEALTTMRLYLLQWTEIEKVARNNGGIHNENVASTCGNRITSALLHEFQEGLAKGFVKWPVEWRQNPRSIKIPEFNDNCVLPSPHIFKKPERMSEPDLQGQKEYYCPQFRAKRIVQMIATGKRSADNSGSSSPKSPKTEKTFRVTFADDASKQEESTSNANQDEELPGWNN</sequence>
<feature type="compositionally biased region" description="Polar residues" evidence="9">
    <location>
        <begin position="1865"/>
        <end position="1878"/>
    </location>
</feature>
<keyword evidence="3" id="KW-0548">Nucleotidyltransferase</keyword>
<evidence type="ECO:0000256" key="5">
    <source>
        <dbReference type="ARBA" id="ARBA00022759"/>
    </source>
</evidence>
<dbReference type="EC" id="2.7.7.49" evidence="1"/>
<feature type="region of interest" description="Disordered" evidence="9">
    <location>
        <begin position="429"/>
        <end position="458"/>
    </location>
</feature>
<feature type="compositionally biased region" description="Polar residues" evidence="9">
    <location>
        <begin position="1894"/>
        <end position="1909"/>
    </location>
</feature>
<keyword evidence="8" id="KW-0862">Zinc</keyword>
<dbReference type="Gene3D" id="4.10.60.10">
    <property type="entry name" value="Zinc finger, CCHC-type"/>
    <property type="match status" value="1"/>
</dbReference>
<dbReference type="SUPFAM" id="SSF53098">
    <property type="entry name" value="Ribonuclease H-like"/>
    <property type="match status" value="1"/>
</dbReference>
<accession>T1KG82</accession>
<feature type="region of interest" description="Disordered" evidence="9">
    <location>
        <begin position="520"/>
        <end position="543"/>
    </location>
</feature>
<feature type="compositionally biased region" description="Basic and acidic residues" evidence="9">
    <location>
        <begin position="195"/>
        <end position="215"/>
    </location>
</feature>
<evidence type="ECO:0000313" key="13">
    <source>
        <dbReference type="EnsemblMetazoa" id="tetur112g00020.1"/>
    </source>
</evidence>
<dbReference type="STRING" id="32264.T1KG82"/>
<dbReference type="InterPro" id="IPR036875">
    <property type="entry name" value="Znf_CCHC_sf"/>
</dbReference>
<feature type="compositionally biased region" description="Acidic residues" evidence="9">
    <location>
        <begin position="216"/>
        <end position="227"/>
    </location>
</feature>
<keyword evidence="2" id="KW-0808">Transferase</keyword>
<dbReference type="Pfam" id="PF17921">
    <property type="entry name" value="Integrase_H2C2"/>
    <property type="match status" value="1"/>
</dbReference>
<keyword evidence="7" id="KW-0695">RNA-directed DNA polymerase</keyword>
<keyword evidence="6" id="KW-0378">Hydrolase</keyword>
<dbReference type="GO" id="GO:0003964">
    <property type="term" value="F:RNA-directed DNA polymerase activity"/>
    <property type="evidence" value="ECO:0007669"/>
    <property type="project" value="UniProtKB-KW"/>
</dbReference>
<dbReference type="CDD" id="cd01647">
    <property type="entry name" value="RT_LTR"/>
    <property type="match status" value="1"/>
</dbReference>
<dbReference type="FunFam" id="3.30.70.270:FF:000020">
    <property type="entry name" value="Transposon Tf2-6 polyprotein-like Protein"/>
    <property type="match status" value="1"/>
</dbReference>
<evidence type="ECO:0000256" key="8">
    <source>
        <dbReference type="PROSITE-ProRule" id="PRU00047"/>
    </source>
</evidence>
<protein>
    <recommendedName>
        <fullName evidence="1">RNA-directed DNA polymerase</fullName>
        <ecNumber evidence="1">2.7.7.49</ecNumber>
    </recommendedName>
</protein>
<feature type="region of interest" description="Disordered" evidence="9">
    <location>
        <begin position="191"/>
        <end position="253"/>
    </location>
</feature>
<dbReference type="GO" id="GO:0004519">
    <property type="term" value="F:endonuclease activity"/>
    <property type="evidence" value="ECO:0007669"/>
    <property type="project" value="UniProtKB-KW"/>
</dbReference>
<evidence type="ECO:0000256" key="1">
    <source>
        <dbReference type="ARBA" id="ARBA00012493"/>
    </source>
</evidence>